<dbReference type="PATRIC" id="fig|1441730.3.peg.5477"/>
<protein>
    <submittedName>
        <fullName evidence="1">Uncharacterized protein</fullName>
    </submittedName>
</protein>
<dbReference type="Proteomes" id="UP000053060">
    <property type="component" value="Unassembled WGS sequence"/>
</dbReference>
<name>A0A0V9UD84_9NOCA</name>
<sequence>MRFEVPVPGVEQAAVLEALAWRSRLAAKDIADLCTLLSITYEHRDRFPDWKLRTARTGAPRTQRGPLHELVAMFDRG</sequence>
<proteinExistence type="predicted"/>
<accession>A0A0V9UD84</accession>
<reference evidence="2" key="1">
    <citation type="submission" date="2015-01" db="EMBL/GenBank/DDBJ databases">
        <title>Draft genome sequence of Rhodococcus pyridinivorans strain KG-16, a hydrocarbon-degrading bacterium.</title>
        <authorList>
            <person name="Aggarwal R.K."/>
            <person name="Dawar C."/>
        </authorList>
    </citation>
    <scope>NUCLEOTIDE SEQUENCE [LARGE SCALE GENOMIC DNA]</scope>
    <source>
        <strain evidence="2">KG-16</strain>
    </source>
</reference>
<organism evidence="1 2">
    <name type="scientific">Rhodococcus pyridinivorans KG-16</name>
    <dbReference type="NCBI Taxonomy" id="1441730"/>
    <lineage>
        <taxon>Bacteria</taxon>
        <taxon>Bacillati</taxon>
        <taxon>Actinomycetota</taxon>
        <taxon>Actinomycetes</taxon>
        <taxon>Mycobacteriales</taxon>
        <taxon>Nocardiaceae</taxon>
        <taxon>Rhodococcus</taxon>
    </lineage>
</organism>
<dbReference type="RefSeq" id="WP_060655268.1">
    <property type="nucleotide sequence ID" value="NZ_AZXY01000034.1"/>
</dbReference>
<dbReference type="EMBL" id="AZXY01000034">
    <property type="protein sequence ID" value="KSZ55972.1"/>
    <property type="molecule type" value="Genomic_DNA"/>
</dbReference>
<reference evidence="1 2" key="2">
    <citation type="journal article" date="2016" name="Genome Announc.">
        <title>Draft Genome Sequence of a Versatile Hydrocarbon-Degrading Bacterium, Rhodococcus pyridinivorans Strain KG-16, Collected from Oil Fields in India.</title>
        <authorList>
            <person name="Aggarwal R.K."/>
            <person name="Dawar C."/>
            <person name="Phanindranath R."/>
            <person name="Mutnuri L."/>
            <person name="Dayal A.M."/>
        </authorList>
    </citation>
    <scope>NUCLEOTIDE SEQUENCE [LARGE SCALE GENOMIC DNA]</scope>
    <source>
        <strain evidence="1 2">KG-16</strain>
    </source>
</reference>
<gene>
    <name evidence="1" type="ORF">Z045_25865</name>
</gene>
<comment type="caution">
    <text evidence="1">The sequence shown here is derived from an EMBL/GenBank/DDBJ whole genome shotgun (WGS) entry which is preliminary data.</text>
</comment>
<evidence type="ECO:0000313" key="2">
    <source>
        <dbReference type="Proteomes" id="UP000053060"/>
    </source>
</evidence>
<evidence type="ECO:0000313" key="1">
    <source>
        <dbReference type="EMBL" id="KSZ55972.1"/>
    </source>
</evidence>
<dbReference type="AlphaFoldDB" id="A0A0V9UD84"/>